<evidence type="ECO:0000313" key="1">
    <source>
        <dbReference type="Proteomes" id="UP000095286"/>
    </source>
</evidence>
<evidence type="ECO:0000313" key="2">
    <source>
        <dbReference type="WBParaSite" id="RSKR_0000634800.1"/>
    </source>
</evidence>
<sequence>MQALSRFTTTITSKSYQKHTPNKSWSIIEHTESSNTDAFGTLEFQGGNHAHKAQYCRVSYDANPKDIIHLMENIWKMETPKLIITLHGGMSDFNVQQKLGKVFREGLLKAAQTTGAWIITSGMDSGVVKHVAKALDDAGISARMRSKVVTIGIAPWGLLPLKDREHLIGKNIVVPYDHQSYSTKNRHTILNDRHSYFLLVDNGTVGRYGADMVLRKKFENYVSQEQKIGCGTRRVPIVCVVLEGGISTLGSILQYITSTPSCPVVVCDGSGRASDLLAFAQKNVSSKGGGSKASFLGMVEGNGEVKRKSAYMSREMSNSIEVHDFDFPYNDLTLWVILTKRHEMAKFLWQYGEEAMARALIAIRLYKGMAKVAANDYTAVEASTILRTYADDFQNLSIELLEHAYQISYADTAALLTTELPNWGHHTSLSLAFLANNKQFLSSPCCQILLAELWHGGLRFKSQPNFKVIAGVLFPPTILLLDFKSSGSNLTKTVGPLKQKEVRLDVLDNINNTDGEHEDDDHYIPNAKGLEKKRRSVISLTYNSLFNDSQFALKRLFNMRHKQESTNIRSIETGNESNEIFMNDKTGQSTSKIGKKQADVDYDFGRAEDVNACKTIQTWMIILFYRFLLFYRAPITSFWIWTISFLTFLMSFTYVLLVELELSPTALEWYIFFYVVAVGLEHLRKLVTLESSSMMEKIRVYYNTYWNILTAGAVITYLIGFFLRLNPLIMHSHGRVVLACNSTLWHMKLFDFLSVHPKIGPYIKMAAKMILNMSYILIMLLVTLMAFGLTKQSITYPHEKWNWILVRNIFFKPYFMLYGEVFATEIDPCGDESFNCVPGHLIPIVVMVIFLLVANILLINMLIAIFNNIFIQTNAMSQQIWAFQRYSQVLEYENTPIIPPPFTTLIHLYLVCRAIILYLFCKLPDQSNQSGFRRVREIMPFAIKVKNASYDQLRQIHDYEEDCVDDLCRKKNHLIKVDVEESMSTYADRLEMMTGKVMELMNENEGLKAHLIGVEDIMKSVGENQRCMMKLMLKNNRDRRVHERTSEADTESKVDSNYQLSPADLTSDAESDFDEILTRSRFNTSFRDNRTSTLPKLPHYTSITDGLASKLSIMTSEQVDDIKNLYNNLSQNPANFYGNQNYFAPNHAANFDNQFNSNAFNPAWFQSFALKNELNTLKESDTTKSNSFSSSYSPSSLDSNSPRNSDYAKMKYSATRSSKKKPTPVQPQDKDASYYERRKKNNESARRSREQRRIKEESNQTIIDNLQRELEHSRGFILELQRKLFEATGNMGIYSSIPQNAFMMPPQ</sequence>
<reference evidence="2" key="1">
    <citation type="submission" date="2016-11" db="UniProtKB">
        <authorList>
            <consortium name="WormBaseParasite"/>
        </authorList>
    </citation>
    <scope>IDENTIFICATION</scope>
    <source>
        <strain evidence="2">KR3021</strain>
    </source>
</reference>
<dbReference type="Proteomes" id="UP000095286">
    <property type="component" value="Unplaced"/>
</dbReference>
<accession>A0AC35U1S2</accession>
<organism evidence="1 2">
    <name type="scientific">Rhabditophanes sp. KR3021</name>
    <dbReference type="NCBI Taxonomy" id="114890"/>
    <lineage>
        <taxon>Eukaryota</taxon>
        <taxon>Metazoa</taxon>
        <taxon>Ecdysozoa</taxon>
        <taxon>Nematoda</taxon>
        <taxon>Chromadorea</taxon>
        <taxon>Rhabditida</taxon>
        <taxon>Tylenchina</taxon>
        <taxon>Panagrolaimomorpha</taxon>
        <taxon>Strongyloidoidea</taxon>
        <taxon>Alloionematidae</taxon>
        <taxon>Rhabditophanes</taxon>
    </lineage>
</organism>
<protein>
    <submittedName>
        <fullName evidence="2">LSDAT_euk domain-containing protein</fullName>
    </submittedName>
</protein>
<dbReference type="WBParaSite" id="RSKR_0000634800.1">
    <property type="protein sequence ID" value="RSKR_0000634800.1"/>
    <property type="gene ID" value="RSKR_0000634800"/>
</dbReference>
<proteinExistence type="predicted"/>
<name>A0AC35U1S2_9BILA</name>